<dbReference type="GO" id="GO:0004604">
    <property type="term" value="F:phosphoadenylyl-sulfate reductase (thioredoxin) activity"/>
    <property type="evidence" value="ECO:0007669"/>
    <property type="project" value="UniProtKB-UniRule"/>
</dbReference>
<dbReference type="InterPro" id="IPR004511">
    <property type="entry name" value="PAPS/APS_Rdtase"/>
</dbReference>
<comment type="catalytic activity">
    <reaction evidence="6">
        <text>[thioredoxin]-disulfide + sulfite + AMP + 2 H(+) = adenosine 5'-phosphosulfate + [thioredoxin]-dithiol</text>
        <dbReference type="Rhea" id="RHEA:21976"/>
        <dbReference type="Rhea" id="RHEA-COMP:10698"/>
        <dbReference type="Rhea" id="RHEA-COMP:10700"/>
        <dbReference type="ChEBI" id="CHEBI:15378"/>
        <dbReference type="ChEBI" id="CHEBI:17359"/>
        <dbReference type="ChEBI" id="CHEBI:29950"/>
        <dbReference type="ChEBI" id="CHEBI:50058"/>
        <dbReference type="ChEBI" id="CHEBI:58243"/>
        <dbReference type="ChEBI" id="CHEBI:456215"/>
        <dbReference type="EC" id="1.8.4.10"/>
    </reaction>
</comment>
<dbReference type="SUPFAM" id="SSF52402">
    <property type="entry name" value="Adenine nucleotide alpha hydrolases-like"/>
    <property type="match status" value="1"/>
</dbReference>
<sequence length="249" mass="29122">MDQVQKIAEEENKYSFLEKLPTEKMLEWAFRNYGNRCAIGTSLQNTGIVIIDIASKVAKEFRVFFVDTLKHFKETYDLLDEVEKRYNIKIERFCPDPKELEQLNKEIGQFPHYSNIGRHECCRVRKVNPNERALATLDLWISGLRGDQSEFRKANSRKVELVKKGTRFITKLNPLFDWSEAEVNKYIKENKLPYNKLYDFKSPYGEVYKVIGCAPCHIPIFPARHKRAGKFPWECSEKECGIHFDGSGI</sequence>
<dbReference type="PANTHER" id="PTHR46482">
    <property type="entry name" value="5'-ADENYLYLSULFATE REDUCTASE 3, CHLOROPLASTIC"/>
    <property type="match status" value="1"/>
</dbReference>
<dbReference type="CDD" id="cd23945">
    <property type="entry name" value="PAPS_reductase"/>
    <property type="match status" value="1"/>
</dbReference>
<dbReference type="Proteomes" id="UP000178526">
    <property type="component" value="Unassembled WGS sequence"/>
</dbReference>
<feature type="active site" description="Nucleophile; cysteine thiosulfonate intermediate" evidence="6">
    <location>
        <position position="240"/>
    </location>
</feature>
<dbReference type="GO" id="GO:0070814">
    <property type="term" value="P:hydrogen sulfide biosynthetic process"/>
    <property type="evidence" value="ECO:0007669"/>
    <property type="project" value="UniProtKB-UniRule"/>
</dbReference>
<dbReference type="GO" id="GO:0046872">
    <property type="term" value="F:metal ion binding"/>
    <property type="evidence" value="ECO:0007669"/>
    <property type="project" value="UniProtKB-KW"/>
</dbReference>
<evidence type="ECO:0000256" key="1">
    <source>
        <dbReference type="ARBA" id="ARBA00009732"/>
    </source>
</evidence>
<proteinExistence type="inferred from homology"/>
<organism evidence="8 9">
    <name type="scientific">Candidatus Schekmanbacteria bacterium GWA2_38_11</name>
    <dbReference type="NCBI Taxonomy" id="1817876"/>
    <lineage>
        <taxon>Bacteria</taxon>
        <taxon>Candidatus Schekmaniibacteriota</taxon>
    </lineage>
</organism>
<feature type="domain" description="Phosphoadenosine phosphosulphate reductase" evidence="7">
    <location>
        <begin position="38"/>
        <end position="217"/>
    </location>
</feature>
<comment type="cofactor">
    <cofactor evidence="6">
        <name>[4Fe-4S] cluster</name>
        <dbReference type="ChEBI" id="CHEBI:49883"/>
    </cofactor>
    <text evidence="6">Binds 1 [4Fe-4S] cluster per subunit.</text>
</comment>
<evidence type="ECO:0000259" key="7">
    <source>
        <dbReference type="Pfam" id="PF01507"/>
    </source>
</evidence>
<keyword evidence="3 6" id="KW-0560">Oxidoreductase</keyword>
<comment type="pathway">
    <text evidence="6">Sulfur metabolism; hydrogen sulfide biosynthesis; sulfite from sulfate.</text>
</comment>
<accession>A0A1F7RDU1</accession>
<evidence type="ECO:0000256" key="6">
    <source>
        <dbReference type="HAMAP-Rule" id="MF_00063"/>
    </source>
</evidence>
<feature type="binding site" evidence="6">
    <location>
        <position position="122"/>
    </location>
    <ligand>
        <name>[4Fe-4S] cluster</name>
        <dbReference type="ChEBI" id="CHEBI:49883"/>
    </ligand>
</feature>
<keyword evidence="6" id="KW-0963">Cytoplasm</keyword>
<comment type="caution">
    <text evidence="8">The sequence shown here is derived from an EMBL/GenBank/DDBJ whole genome shotgun (WGS) entry which is preliminary data.</text>
</comment>
<evidence type="ECO:0000256" key="5">
    <source>
        <dbReference type="ARBA" id="ARBA00023014"/>
    </source>
</evidence>
<dbReference type="Gene3D" id="3.40.50.620">
    <property type="entry name" value="HUPs"/>
    <property type="match status" value="1"/>
</dbReference>
<evidence type="ECO:0000256" key="2">
    <source>
        <dbReference type="ARBA" id="ARBA00022723"/>
    </source>
</evidence>
<comment type="function">
    <text evidence="6">Catalyzes the formation of sulfite from adenosine 5'-phosphosulfate (APS) using thioredoxin as an electron donor.</text>
</comment>
<dbReference type="GO" id="GO:0019379">
    <property type="term" value="P:sulfate assimilation, phosphoadenylyl sulfate reduction by phosphoadenylyl-sulfate reductase (thioredoxin)"/>
    <property type="evidence" value="ECO:0007669"/>
    <property type="project" value="UniProtKB-UniRule"/>
</dbReference>
<comment type="similarity">
    <text evidence="1 6">Belongs to the PAPS reductase family. CysH subfamily.</text>
</comment>
<name>A0A1F7RDU1_9BACT</name>
<evidence type="ECO:0000256" key="4">
    <source>
        <dbReference type="ARBA" id="ARBA00023004"/>
    </source>
</evidence>
<dbReference type="NCBIfam" id="NF002537">
    <property type="entry name" value="PRK02090.1"/>
    <property type="match status" value="1"/>
</dbReference>
<evidence type="ECO:0000256" key="3">
    <source>
        <dbReference type="ARBA" id="ARBA00023002"/>
    </source>
</evidence>
<gene>
    <name evidence="6" type="primary">cysH</name>
    <name evidence="8" type="ORF">A2042_00070</name>
</gene>
<dbReference type="GO" id="GO:0043866">
    <property type="term" value="F:adenylyl-sulfate reductase (thioredoxin) activity"/>
    <property type="evidence" value="ECO:0007669"/>
    <property type="project" value="UniProtKB-EC"/>
</dbReference>
<dbReference type="HAMAP" id="MF_00063">
    <property type="entry name" value="CysH"/>
    <property type="match status" value="1"/>
</dbReference>
<dbReference type="EC" id="1.8.4.10" evidence="6"/>
<feature type="binding site" evidence="6">
    <location>
        <position position="216"/>
    </location>
    <ligand>
        <name>[4Fe-4S] cluster</name>
        <dbReference type="ChEBI" id="CHEBI:49883"/>
    </ligand>
</feature>
<protein>
    <recommendedName>
        <fullName evidence="6">Adenosine 5'-phosphosulfate reductase</fullName>
        <shortName evidence="6">APS reductase</shortName>
        <ecNumber evidence="6">1.8.4.10</ecNumber>
    </recommendedName>
    <alternativeName>
        <fullName evidence="6">5'-adenylylsulfate reductase</fullName>
    </alternativeName>
    <alternativeName>
        <fullName evidence="6">Thioredoxin-dependent 5'-adenylylsulfate reductase</fullName>
    </alternativeName>
</protein>
<comment type="subcellular location">
    <subcellularLocation>
        <location evidence="6">Cytoplasm</location>
    </subcellularLocation>
</comment>
<dbReference type="AlphaFoldDB" id="A0A1F7RDU1"/>
<dbReference type="InterPro" id="IPR002500">
    <property type="entry name" value="PAPS_reduct_dom"/>
</dbReference>
<reference evidence="8 9" key="1">
    <citation type="journal article" date="2016" name="Nat. Commun.">
        <title>Thousands of microbial genomes shed light on interconnected biogeochemical processes in an aquifer system.</title>
        <authorList>
            <person name="Anantharaman K."/>
            <person name="Brown C.T."/>
            <person name="Hug L.A."/>
            <person name="Sharon I."/>
            <person name="Castelle C.J."/>
            <person name="Probst A.J."/>
            <person name="Thomas B.C."/>
            <person name="Singh A."/>
            <person name="Wilkins M.J."/>
            <person name="Karaoz U."/>
            <person name="Brodie E.L."/>
            <person name="Williams K.H."/>
            <person name="Hubbard S.S."/>
            <person name="Banfield J.F."/>
        </authorList>
    </citation>
    <scope>NUCLEOTIDE SEQUENCE [LARGE SCALE GENOMIC DNA]</scope>
</reference>
<evidence type="ECO:0000313" key="9">
    <source>
        <dbReference type="Proteomes" id="UP000178526"/>
    </source>
</evidence>
<keyword evidence="4 6" id="KW-0408">Iron</keyword>
<keyword evidence="2 6" id="KW-0479">Metal-binding</keyword>
<dbReference type="EMBL" id="MGDB01000117">
    <property type="protein sequence ID" value="OGL39490.1"/>
    <property type="molecule type" value="Genomic_DNA"/>
</dbReference>
<dbReference type="Pfam" id="PF01507">
    <property type="entry name" value="PAPS_reduct"/>
    <property type="match status" value="1"/>
</dbReference>
<dbReference type="InterPro" id="IPR014729">
    <property type="entry name" value="Rossmann-like_a/b/a_fold"/>
</dbReference>
<dbReference type="GO" id="GO:0051539">
    <property type="term" value="F:4 iron, 4 sulfur cluster binding"/>
    <property type="evidence" value="ECO:0007669"/>
    <property type="project" value="UniProtKB-UniRule"/>
</dbReference>
<dbReference type="GO" id="GO:0005737">
    <property type="term" value="C:cytoplasm"/>
    <property type="evidence" value="ECO:0007669"/>
    <property type="project" value="UniProtKB-SubCell"/>
</dbReference>
<feature type="binding site" evidence="6">
    <location>
        <position position="213"/>
    </location>
    <ligand>
        <name>[4Fe-4S] cluster</name>
        <dbReference type="ChEBI" id="CHEBI:49883"/>
    </ligand>
</feature>
<feature type="binding site" evidence="6">
    <location>
        <position position="121"/>
    </location>
    <ligand>
        <name>[4Fe-4S] cluster</name>
        <dbReference type="ChEBI" id="CHEBI:49883"/>
    </ligand>
</feature>
<dbReference type="PANTHER" id="PTHR46482:SF9">
    <property type="entry name" value="5'-ADENYLYLSULFATE REDUCTASE 1, CHLOROPLASTIC"/>
    <property type="match status" value="1"/>
</dbReference>
<evidence type="ECO:0000313" key="8">
    <source>
        <dbReference type="EMBL" id="OGL39490.1"/>
    </source>
</evidence>
<dbReference type="PIRSF" id="PIRSF000857">
    <property type="entry name" value="PAPS_reductase"/>
    <property type="match status" value="1"/>
</dbReference>
<keyword evidence="5 6" id="KW-0411">Iron-sulfur</keyword>